<keyword evidence="3" id="KW-1185">Reference proteome</keyword>
<sequence length="90" mass="9910">MPTAPGPEHPRRADRPPAEPAERAGQAGHDKHAERAGHDKHAGHEPAMFRRRFWVCLVLTVPVVLTSHLVAEQFGLGGDRVPGRSWVGPW</sequence>
<name>A0ABS1YB61_9ACTN</name>
<evidence type="ECO:0000256" key="1">
    <source>
        <dbReference type="SAM" id="MobiDB-lite"/>
    </source>
</evidence>
<protein>
    <submittedName>
        <fullName evidence="2">Uncharacterized protein</fullName>
    </submittedName>
</protein>
<accession>A0ABS1YB61</accession>
<dbReference type="RefSeq" id="WP_203147059.1">
    <property type="nucleotide sequence ID" value="NZ_JAEVHL010000009.1"/>
</dbReference>
<dbReference type="Proteomes" id="UP000622245">
    <property type="component" value="Unassembled WGS sequence"/>
</dbReference>
<proteinExistence type="predicted"/>
<evidence type="ECO:0000313" key="2">
    <source>
        <dbReference type="EMBL" id="MBM0274642.1"/>
    </source>
</evidence>
<reference evidence="2 3" key="1">
    <citation type="submission" date="2021-01" db="EMBL/GenBank/DDBJ databases">
        <title>Draft genome sequence of Micromonospora sp. strain STR1s_6.</title>
        <authorList>
            <person name="Karlyshev A."/>
            <person name="Jawad R."/>
        </authorList>
    </citation>
    <scope>NUCLEOTIDE SEQUENCE [LARGE SCALE GENOMIC DNA]</scope>
    <source>
        <strain evidence="2 3">STR1S-6</strain>
    </source>
</reference>
<evidence type="ECO:0000313" key="3">
    <source>
        <dbReference type="Proteomes" id="UP000622245"/>
    </source>
</evidence>
<feature type="region of interest" description="Disordered" evidence="1">
    <location>
        <begin position="1"/>
        <end position="44"/>
    </location>
</feature>
<dbReference type="EMBL" id="JAEVHL010000009">
    <property type="protein sequence ID" value="MBM0274642.1"/>
    <property type="molecule type" value="Genomic_DNA"/>
</dbReference>
<feature type="compositionally biased region" description="Basic and acidic residues" evidence="1">
    <location>
        <begin position="8"/>
        <end position="44"/>
    </location>
</feature>
<organism evidence="2 3">
    <name type="scientific">Micromonospora tarensis</name>
    <dbReference type="NCBI Taxonomy" id="2806100"/>
    <lineage>
        <taxon>Bacteria</taxon>
        <taxon>Bacillati</taxon>
        <taxon>Actinomycetota</taxon>
        <taxon>Actinomycetes</taxon>
        <taxon>Micromonosporales</taxon>
        <taxon>Micromonosporaceae</taxon>
        <taxon>Micromonospora</taxon>
    </lineage>
</organism>
<gene>
    <name evidence="2" type="ORF">JM949_03810</name>
</gene>
<comment type="caution">
    <text evidence="2">The sequence shown here is derived from an EMBL/GenBank/DDBJ whole genome shotgun (WGS) entry which is preliminary data.</text>
</comment>